<dbReference type="RefSeq" id="WP_208845747.1">
    <property type="nucleotide sequence ID" value="NZ_JAGGDJ010000001.1"/>
</dbReference>
<feature type="transmembrane region" description="Helical" evidence="6">
    <location>
        <begin position="203"/>
        <end position="228"/>
    </location>
</feature>
<dbReference type="InterPro" id="IPR035906">
    <property type="entry name" value="MetI-like_sf"/>
</dbReference>
<dbReference type="CDD" id="cd06261">
    <property type="entry name" value="TM_PBP2"/>
    <property type="match status" value="1"/>
</dbReference>
<dbReference type="Gene3D" id="1.10.3720.10">
    <property type="entry name" value="MetI-like"/>
    <property type="match status" value="1"/>
</dbReference>
<feature type="transmembrane region" description="Helical" evidence="6">
    <location>
        <begin position="141"/>
        <end position="164"/>
    </location>
</feature>
<dbReference type="Pfam" id="PF12911">
    <property type="entry name" value="OppC_N"/>
    <property type="match status" value="1"/>
</dbReference>
<keyword evidence="5 6" id="KW-0472">Membrane</keyword>
<evidence type="ECO:0000256" key="4">
    <source>
        <dbReference type="ARBA" id="ARBA00022989"/>
    </source>
</evidence>
<feature type="transmembrane region" description="Helical" evidence="6">
    <location>
        <begin position="75"/>
        <end position="101"/>
    </location>
</feature>
<evidence type="ECO:0000313" key="9">
    <source>
        <dbReference type="Proteomes" id="UP000670947"/>
    </source>
</evidence>
<keyword evidence="4 6" id="KW-1133">Transmembrane helix</keyword>
<feature type="domain" description="ABC transmembrane type-1" evidence="7">
    <location>
        <begin position="73"/>
        <end position="283"/>
    </location>
</feature>
<evidence type="ECO:0000259" key="7">
    <source>
        <dbReference type="PROSITE" id="PS50928"/>
    </source>
</evidence>
<evidence type="ECO:0000256" key="2">
    <source>
        <dbReference type="ARBA" id="ARBA00022448"/>
    </source>
</evidence>
<sequence>MNKTLLAGLVVTAFMILASLFGHYFAPHDLNESAQVSYSGGTLTVPPLPPSASYPLGTDKYGYDMLAKLLAGSRYTIFVAFAVALARMAIGGLLGLMAGYFGKAKPRAGRLPLWNVLNGIPVFVIVWMIMIGITMNPGASAPAMSLILAVVLTAVGIPSVAGTMKEKTAIVREKQFVLSARSIGAGSWRILRKHVFPHMKESFLILFVQEIVLILGLFGQLAILNIFVGGTKMLFDPVEYLSRTNEWSGLVGQARDNLFTNQWILFVPLAAYVVFILGFHLISVGLEKHYRKTFAKASQL</sequence>
<evidence type="ECO:0000256" key="1">
    <source>
        <dbReference type="ARBA" id="ARBA00004141"/>
    </source>
</evidence>
<organism evidence="8 9">
    <name type="scientific">Paenibacillus artemisiicola</name>
    <dbReference type="NCBI Taxonomy" id="1172618"/>
    <lineage>
        <taxon>Bacteria</taxon>
        <taxon>Bacillati</taxon>
        <taxon>Bacillota</taxon>
        <taxon>Bacilli</taxon>
        <taxon>Bacillales</taxon>
        <taxon>Paenibacillaceae</taxon>
        <taxon>Paenibacillus</taxon>
    </lineage>
</organism>
<dbReference type="Pfam" id="PF00528">
    <property type="entry name" value="BPD_transp_1"/>
    <property type="match status" value="1"/>
</dbReference>
<dbReference type="PANTHER" id="PTHR43839:SF3">
    <property type="entry name" value="OLIGOPEPTIDE ABC TRANSPORTER, PERMEASE PROTEIN"/>
    <property type="match status" value="1"/>
</dbReference>
<feature type="transmembrane region" description="Helical" evidence="6">
    <location>
        <begin position="113"/>
        <end position="135"/>
    </location>
</feature>
<dbReference type="InterPro" id="IPR000515">
    <property type="entry name" value="MetI-like"/>
</dbReference>
<dbReference type="SUPFAM" id="SSF161098">
    <property type="entry name" value="MetI-like"/>
    <property type="match status" value="1"/>
</dbReference>
<dbReference type="InterPro" id="IPR025966">
    <property type="entry name" value="OppC_N"/>
</dbReference>
<keyword evidence="9" id="KW-1185">Reference proteome</keyword>
<feature type="transmembrane region" description="Helical" evidence="6">
    <location>
        <begin position="263"/>
        <end position="286"/>
    </location>
</feature>
<dbReference type="PANTHER" id="PTHR43839">
    <property type="entry name" value="OPPC IN A BINDING PROTEIN-DEPENDENT TRANSPORT SYSTEM"/>
    <property type="match status" value="1"/>
</dbReference>
<evidence type="ECO:0000256" key="5">
    <source>
        <dbReference type="ARBA" id="ARBA00023136"/>
    </source>
</evidence>
<evidence type="ECO:0000256" key="6">
    <source>
        <dbReference type="RuleBase" id="RU363032"/>
    </source>
</evidence>
<comment type="caution">
    <text evidence="8">The sequence shown here is derived from an EMBL/GenBank/DDBJ whole genome shotgun (WGS) entry which is preliminary data.</text>
</comment>
<accession>A0ABS3W3B5</accession>
<dbReference type="PROSITE" id="PS50928">
    <property type="entry name" value="ABC_TM1"/>
    <property type="match status" value="1"/>
</dbReference>
<keyword evidence="2 6" id="KW-0813">Transport</keyword>
<comment type="subcellular location">
    <subcellularLocation>
        <location evidence="6">Cell membrane</location>
        <topology evidence="6">Multi-pass membrane protein</topology>
    </subcellularLocation>
    <subcellularLocation>
        <location evidence="1">Membrane</location>
        <topology evidence="1">Multi-pass membrane protein</topology>
    </subcellularLocation>
</comment>
<evidence type="ECO:0000256" key="3">
    <source>
        <dbReference type="ARBA" id="ARBA00022692"/>
    </source>
</evidence>
<comment type="similarity">
    <text evidence="6">Belongs to the binding-protein-dependent transport system permease family.</text>
</comment>
<reference evidence="8 9" key="1">
    <citation type="submission" date="2021-03" db="EMBL/GenBank/DDBJ databases">
        <title>Paenibacillus artemisicola MWE-103 whole genome sequence.</title>
        <authorList>
            <person name="Ham Y.J."/>
        </authorList>
    </citation>
    <scope>NUCLEOTIDE SEQUENCE [LARGE SCALE GENOMIC DNA]</scope>
    <source>
        <strain evidence="8 9">MWE-103</strain>
    </source>
</reference>
<keyword evidence="3 6" id="KW-0812">Transmembrane</keyword>
<evidence type="ECO:0000313" key="8">
    <source>
        <dbReference type="EMBL" id="MBO7742775.1"/>
    </source>
</evidence>
<dbReference type="Proteomes" id="UP000670947">
    <property type="component" value="Unassembled WGS sequence"/>
</dbReference>
<proteinExistence type="inferred from homology"/>
<gene>
    <name evidence="8" type="ORF">I8J29_01110</name>
</gene>
<dbReference type="EMBL" id="JAGGDJ010000001">
    <property type="protein sequence ID" value="MBO7742775.1"/>
    <property type="molecule type" value="Genomic_DNA"/>
</dbReference>
<protein>
    <submittedName>
        <fullName evidence="8">ABC transporter permease</fullName>
    </submittedName>
</protein>
<name>A0ABS3W3B5_9BACL</name>